<keyword evidence="9 10" id="KW-0456">Lyase</keyword>
<evidence type="ECO:0000256" key="9">
    <source>
        <dbReference type="ARBA" id="ARBA00023239"/>
    </source>
</evidence>
<evidence type="ECO:0000313" key="12">
    <source>
        <dbReference type="EMBL" id="CAH0376522.1"/>
    </source>
</evidence>
<keyword evidence="13" id="KW-1185">Reference proteome</keyword>
<evidence type="ECO:0000256" key="6">
    <source>
        <dbReference type="ARBA" id="ARBA00023004"/>
    </source>
</evidence>
<gene>
    <name evidence="12" type="ORF">PECAL_5P11170</name>
</gene>
<dbReference type="PROSITE" id="PS00821">
    <property type="entry name" value="CYTO_HEME_LYASE_1"/>
    <property type="match status" value="1"/>
</dbReference>
<keyword evidence="4 10" id="KW-0479">Metal-binding</keyword>
<reference evidence="12" key="1">
    <citation type="submission" date="2021-11" db="EMBL/GenBank/DDBJ databases">
        <authorList>
            <consortium name="Genoscope - CEA"/>
            <person name="William W."/>
        </authorList>
    </citation>
    <scope>NUCLEOTIDE SEQUENCE</scope>
</reference>
<dbReference type="PANTHER" id="PTHR12743:SF8">
    <property type="entry name" value="PROTEIN HRI1"/>
    <property type="match status" value="1"/>
</dbReference>
<dbReference type="PANTHER" id="PTHR12743">
    <property type="entry name" value="CYTOCHROME C1 HEME LYASE"/>
    <property type="match status" value="1"/>
</dbReference>
<evidence type="ECO:0000256" key="11">
    <source>
        <dbReference type="SAM" id="MobiDB-lite"/>
    </source>
</evidence>
<dbReference type="GO" id="GO:0004408">
    <property type="term" value="F:holocytochrome-c synthase activity"/>
    <property type="evidence" value="ECO:0007669"/>
    <property type="project" value="UniProtKB-EC"/>
</dbReference>
<evidence type="ECO:0000256" key="2">
    <source>
        <dbReference type="ARBA" id="ARBA00007255"/>
    </source>
</evidence>
<accession>A0A8J2X130</accession>
<dbReference type="GO" id="GO:0046872">
    <property type="term" value="F:metal ion binding"/>
    <property type="evidence" value="ECO:0007669"/>
    <property type="project" value="UniProtKB-KW"/>
</dbReference>
<keyword evidence="7 10" id="KW-0496">Mitochondrion</keyword>
<organism evidence="12 13">
    <name type="scientific">Pelagomonas calceolata</name>
    <dbReference type="NCBI Taxonomy" id="35677"/>
    <lineage>
        <taxon>Eukaryota</taxon>
        <taxon>Sar</taxon>
        <taxon>Stramenopiles</taxon>
        <taxon>Ochrophyta</taxon>
        <taxon>Pelagophyceae</taxon>
        <taxon>Pelagomonadales</taxon>
        <taxon>Pelagomonadaceae</taxon>
        <taxon>Pelagomonas</taxon>
    </lineage>
</organism>
<comment type="caution">
    <text evidence="12">The sequence shown here is derived from an EMBL/GenBank/DDBJ whole genome shotgun (WGS) entry which is preliminary data.</text>
</comment>
<feature type="compositionally biased region" description="Polar residues" evidence="11">
    <location>
        <begin position="46"/>
        <end position="66"/>
    </location>
</feature>
<dbReference type="OrthoDB" id="4243at2759"/>
<evidence type="ECO:0000256" key="1">
    <source>
        <dbReference type="ARBA" id="ARBA00004273"/>
    </source>
</evidence>
<comment type="similarity">
    <text evidence="2 10">Belongs to the cytochrome c-type heme lyase family.</text>
</comment>
<evidence type="ECO:0000256" key="4">
    <source>
        <dbReference type="ARBA" id="ARBA00022723"/>
    </source>
</evidence>
<dbReference type="AlphaFoldDB" id="A0A8J2X130"/>
<feature type="region of interest" description="Disordered" evidence="11">
    <location>
        <begin position="239"/>
        <end position="260"/>
    </location>
</feature>
<evidence type="ECO:0000313" key="13">
    <source>
        <dbReference type="Proteomes" id="UP000789595"/>
    </source>
</evidence>
<dbReference type="PROSITE" id="PS00822">
    <property type="entry name" value="CYTO_HEME_LYASE_2"/>
    <property type="match status" value="1"/>
</dbReference>
<sequence length="345" mass="37515">MPPTHLLRYASAAAAAATTAAARVKADGCPIKSRNKSEQGGCPIKGSNNMPATPQQTKAPGQTTNLDTKREASTIPQKGGASTWQYPSPQMFWNALVRKDKADGADETDMDTVVAVHNAMNEATWSKILEWEKLRQGPPPELVRFTGRPHDLSPKALLKIYVFGCPKPFDRHDWVVSRGDEERRYVIDYYSDEGLSDKDEKPKTMHDYAALKSIAVDARPALDSVGAVLDRVVHMPSLRSSGEASPALPLRPPSSMSEDPRAMIREKCSQRAKALSKCGEDEKKCADAAIALQHCVASVVCPVEAEAFREAAVANKNAEQAYQAMDAALDAWSAQNGSVLSERPD</sequence>
<evidence type="ECO:0000256" key="10">
    <source>
        <dbReference type="RuleBase" id="RU363130"/>
    </source>
</evidence>
<keyword evidence="6 10" id="KW-0408">Iron</keyword>
<keyword evidence="3 10" id="KW-0349">Heme</keyword>
<protein>
    <recommendedName>
        <fullName evidence="10">Holocytochrome c-type synthase</fullName>
        <ecNumber evidence="10">4.4.1.17</ecNumber>
    </recommendedName>
</protein>
<keyword evidence="8 10" id="KW-0472">Membrane</keyword>
<evidence type="ECO:0000256" key="7">
    <source>
        <dbReference type="ARBA" id="ARBA00023128"/>
    </source>
</evidence>
<name>A0A8J2X130_9STRA</name>
<dbReference type="InterPro" id="IPR000511">
    <property type="entry name" value="Holocyt_c/c1_synthase"/>
</dbReference>
<feature type="compositionally biased region" description="Low complexity" evidence="11">
    <location>
        <begin position="244"/>
        <end position="257"/>
    </location>
</feature>
<dbReference type="Pfam" id="PF01265">
    <property type="entry name" value="Cyto_heme_lyase"/>
    <property type="match status" value="1"/>
</dbReference>
<comment type="function">
    <text evidence="10">Lyase that catalyzes the covalent linking of the heme group to the cytochrome C apoprotein to produce the mature functional cytochrome.</text>
</comment>
<dbReference type="Proteomes" id="UP000789595">
    <property type="component" value="Unassembled WGS sequence"/>
</dbReference>
<evidence type="ECO:0000256" key="8">
    <source>
        <dbReference type="ARBA" id="ARBA00023136"/>
    </source>
</evidence>
<feature type="region of interest" description="Disordered" evidence="11">
    <location>
        <begin position="31"/>
        <end position="84"/>
    </location>
</feature>
<keyword evidence="5 10" id="KW-0999">Mitochondrion inner membrane</keyword>
<dbReference type="EC" id="4.4.1.17" evidence="10"/>
<evidence type="ECO:0000256" key="3">
    <source>
        <dbReference type="ARBA" id="ARBA00022617"/>
    </source>
</evidence>
<dbReference type="EMBL" id="CAKKNE010000005">
    <property type="protein sequence ID" value="CAH0376522.1"/>
    <property type="molecule type" value="Genomic_DNA"/>
</dbReference>
<comment type="catalytic activity">
    <reaction evidence="10">
        <text>holo-[cytochrome c] = apo-[cytochrome c] + heme b</text>
        <dbReference type="Rhea" id="RHEA:22648"/>
        <dbReference type="Rhea" id="RHEA-COMP:10725"/>
        <dbReference type="Rhea" id="RHEA-COMP:10726"/>
        <dbReference type="ChEBI" id="CHEBI:29950"/>
        <dbReference type="ChEBI" id="CHEBI:60344"/>
        <dbReference type="ChEBI" id="CHEBI:83739"/>
        <dbReference type="EC" id="4.4.1.17"/>
    </reaction>
</comment>
<proteinExistence type="inferred from homology"/>
<comment type="subcellular location">
    <subcellularLocation>
        <location evidence="1 10">Mitochondrion inner membrane</location>
    </subcellularLocation>
</comment>
<evidence type="ECO:0000256" key="5">
    <source>
        <dbReference type="ARBA" id="ARBA00022792"/>
    </source>
</evidence>
<dbReference type="GO" id="GO:0005743">
    <property type="term" value="C:mitochondrial inner membrane"/>
    <property type="evidence" value="ECO:0007669"/>
    <property type="project" value="UniProtKB-SubCell"/>
</dbReference>
<feature type="compositionally biased region" description="Polar residues" evidence="11">
    <location>
        <begin position="74"/>
        <end position="84"/>
    </location>
</feature>